<organism evidence="2 3">
    <name type="scientific">Blastomonas marina</name>
    <dbReference type="NCBI Taxonomy" id="1867408"/>
    <lineage>
        <taxon>Bacteria</taxon>
        <taxon>Pseudomonadati</taxon>
        <taxon>Pseudomonadota</taxon>
        <taxon>Alphaproteobacteria</taxon>
        <taxon>Sphingomonadales</taxon>
        <taxon>Sphingomonadaceae</taxon>
        <taxon>Blastomonas</taxon>
    </lineage>
</organism>
<feature type="domain" description="UspA" evidence="1">
    <location>
        <begin position="5"/>
        <end position="136"/>
    </location>
</feature>
<protein>
    <recommendedName>
        <fullName evidence="1">UspA domain-containing protein</fullName>
    </recommendedName>
</protein>
<dbReference type="Gene3D" id="3.40.50.12370">
    <property type="match status" value="1"/>
</dbReference>
<comment type="caution">
    <text evidence="2">The sequence shown here is derived from an EMBL/GenBank/DDBJ whole genome shotgun (WGS) entry which is preliminary data.</text>
</comment>
<proteinExistence type="predicted"/>
<dbReference type="InterPro" id="IPR006016">
    <property type="entry name" value="UspA"/>
</dbReference>
<dbReference type="Pfam" id="PF00582">
    <property type="entry name" value="Usp"/>
    <property type="match status" value="1"/>
</dbReference>
<dbReference type="EMBL" id="BMID01000001">
    <property type="protein sequence ID" value="GGA03984.1"/>
    <property type="molecule type" value="Genomic_DNA"/>
</dbReference>
<dbReference type="SUPFAM" id="SSF52402">
    <property type="entry name" value="Adenine nucleotide alpha hydrolases-like"/>
    <property type="match status" value="1"/>
</dbReference>
<dbReference type="Proteomes" id="UP000603317">
    <property type="component" value="Unassembled WGS sequence"/>
</dbReference>
<accession>A0ABQ1F954</accession>
<dbReference type="CDD" id="cd00293">
    <property type="entry name" value="USP-like"/>
    <property type="match status" value="1"/>
</dbReference>
<reference evidence="3" key="1">
    <citation type="journal article" date="2019" name="Int. J. Syst. Evol. Microbiol.">
        <title>The Global Catalogue of Microorganisms (GCM) 10K type strain sequencing project: providing services to taxonomists for standard genome sequencing and annotation.</title>
        <authorList>
            <consortium name="The Broad Institute Genomics Platform"/>
            <consortium name="The Broad Institute Genome Sequencing Center for Infectious Disease"/>
            <person name="Wu L."/>
            <person name="Ma J."/>
        </authorList>
    </citation>
    <scope>NUCLEOTIDE SEQUENCE [LARGE SCALE GENOMIC DNA]</scope>
    <source>
        <strain evidence="3">CGMCC 1.15297</strain>
    </source>
</reference>
<evidence type="ECO:0000259" key="1">
    <source>
        <dbReference type="Pfam" id="PF00582"/>
    </source>
</evidence>
<gene>
    <name evidence="2" type="ORF">GCM10010923_11220</name>
</gene>
<sequence>MRVYLVIIDESPEAKVAMTYASRLALQAGGQVHMLALVPPQQFSAFGGVQATMEEEARSRAEVMVTSAAGRYFSESGRMPVISVELGEPERVVREYLATHPEISALVLGASRDGADPLVSHFSTHSGTLPCPLYIVPGDWVPETVEDQF</sequence>
<keyword evidence="3" id="KW-1185">Reference proteome</keyword>
<dbReference type="RefSeq" id="WP_188641767.1">
    <property type="nucleotide sequence ID" value="NZ_BMID01000001.1"/>
</dbReference>
<name>A0ABQ1F954_9SPHN</name>
<evidence type="ECO:0000313" key="2">
    <source>
        <dbReference type="EMBL" id="GGA03984.1"/>
    </source>
</evidence>
<evidence type="ECO:0000313" key="3">
    <source>
        <dbReference type="Proteomes" id="UP000603317"/>
    </source>
</evidence>